<dbReference type="AlphaFoldDB" id="A0A3N4K6V7"/>
<organism evidence="2 3">
    <name type="scientific">Choiromyces venosus 120613-1</name>
    <dbReference type="NCBI Taxonomy" id="1336337"/>
    <lineage>
        <taxon>Eukaryota</taxon>
        <taxon>Fungi</taxon>
        <taxon>Dikarya</taxon>
        <taxon>Ascomycota</taxon>
        <taxon>Pezizomycotina</taxon>
        <taxon>Pezizomycetes</taxon>
        <taxon>Pezizales</taxon>
        <taxon>Tuberaceae</taxon>
        <taxon>Choiromyces</taxon>
    </lineage>
</organism>
<dbReference type="EMBL" id="ML120356">
    <property type="protein sequence ID" value="RPB04942.1"/>
    <property type="molecule type" value="Genomic_DNA"/>
</dbReference>
<name>A0A3N4K6V7_9PEZI</name>
<evidence type="ECO:0000256" key="1">
    <source>
        <dbReference type="SAM" id="MobiDB-lite"/>
    </source>
</evidence>
<proteinExistence type="predicted"/>
<evidence type="ECO:0000313" key="2">
    <source>
        <dbReference type="EMBL" id="RPB04942.1"/>
    </source>
</evidence>
<sequence>MQRKFSQPTASLLPFPTSFSFRNETNAPAKAQYLPPQLNVLPVEIPNDTLEPDTYGSPTGEEATIRRILDAFPTVIERTNQDKITSKPPPLPMTMRKKKRNKNTLTTT</sequence>
<keyword evidence="3" id="KW-1185">Reference proteome</keyword>
<evidence type="ECO:0000313" key="3">
    <source>
        <dbReference type="Proteomes" id="UP000276215"/>
    </source>
</evidence>
<accession>A0A3N4K6V7</accession>
<dbReference type="Proteomes" id="UP000276215">
    <property type="component" value="Unassembled WGS sequence"/>
</dbReference>
<gene>
    <name evidence="2" type="ORF">L873DRAFT_1786096</name>
</gene>
<feature type="region of interest" description="Disordered" evidence="1">
    <location>
        <begin position="80"/>
        <end position="108"/>
    </location>
</feature>
<reference evidence="2 3" key="1">
    <citation type="journal article" date="2018" name="Nat. Ecol. Evol.">
        <title>Pezizomycetes genomes reveal the molecular basis of ectomycorrhizal truffle lifestyle.</title>
        <authorList>
            <person name="Murat C."/>
            <person name="Payen T."/>
            <person name="Noel B."/>
            <person name="Kuo A."/>
            <person name="Morin E."/>
            <person name="Chen J."/>
            <person name="Kohler A."/>
            <person name="Krizsan K."/>
            <person name="Balestrini R."/>
            <person name="Da Silva C."/>
            <person name="Montanini B."/>
            <person name="Hainaut M."/>
            <person name="Levati E."/>
            <person name="Barry K.W."/>
            <person name="Belfiori B."/>
            <person name="Cichocki N."/>
            <person name="Clum A."/>
            <person name="Dockter R.B."/>
            <person name="Fauchery L."/>
            <person name="Guy J."/>
            <person name="Iotti M."/>
            <person name="Le Tacon F."/>
            <person name="Lindquist E.A."/>
            <person name="Lipzen A."/>
            <person name="Malagnac F."/>
            <person name="Mello A."/>
            <person name="Molinier V."/>
            <person name="Miyauchi S."/>
            <person name="Poulain J."/>
            <person name="Riccioni C."/>
            <person name="Rubini A."/>
            <person name="Sitrit Y."/>
            <person name="Splivallo R."/>
            <person name="Traeger S."/>
            <person name="Wang M."/>
            <person name="Zifcakova L."/>
            <person name="Wipf D."/>
            <person name="Zambonelli A."/>
            <person name="Paolocci F."/>
            <person name="Nowrousian M."/>
            <person name="Ottonello S."/>
            <person name="Baldrian P."/>
            <person name="Spatafora J.W."/>
            <person name="Henrissat B."/>
            <person name="Nagy L.G."/>
            <person name="Aury J.M."/>
            <person name="Wincker P."/>
            <person name="Grigoriev I.V."/>
            <person name="Bonfante P."/>
            <person name="Martin F.M."/>
        </authorList>
    </citation>
    <scope>NUCLEOTIDE SEQUENCE [LARGE SCALE GENOMIC DNA]</scope>
    <source>
        <strain evidence="2 3">120613-1</strain>
    </source>
</reference>
<protein>
    <submittedName>
        <fullName evidence="2">Uncharacterized protein</fullName>
    </submittedName>
</protein>